<organism evidence="1 2">
    <name type="scientific">Acetatifactor muris</name>
    <dbReference type="NCBI Taxonomy" id="879566"/>
    <lineage>
        <taxon>Bacteria</taxon>
        <taxon>Bacillati</taxon>
        <taxon>Bacillota</taxon>
        <taxon>Clostridia</taxon>
        <taxon>Lachnospirales</taxon>
        <taxon>Lachnospiraceae</taxon>
        <taxon>Acetatifactor</taxon>
    </lineage>
</organism>
<accession>A0A2K4ZCU0</accession>
<dbReference type="PANTHER" id="PTHR11051">
    <property type="entry name" value="GLYCOSYL HYDROLASE-RELATED"/>
    <property type="match status" value="1"/>
</dbReference>
<evidence type="ECO:0000313" key="2">
    <source>
        <dbReference type="Proteomes" id="UP000236311"/>
    </source>
</evidence>
<dbReference type="AlphaFoldDB" id="A0A2K4ZCU0"/>
<keyword evidence="2" id="KW-1185">Reference proteome</keyword>
<proteinExistence type="predicted"/>
<dbReference type="Gene3D" id="1.50.10.10">
    <property type="match status" value="1"/>
</dbReference>
<dbReference type="GO" id="GO:0004553">
    <property type="term" value="F:hydrolase activity, hydrolyzing O-glycosyl compounds"/>
    <property type="evidence" value="ECO:0007669"/>
    <property type="project" value="TreeGrafter"/>
</dbReference>
<evidence type="ECO:0000313" key="1">
    <source>
        <dbReference type="EMBL" id="SOY28287.1"/>
    </source>
</evidence>
<keyword evidence="1" id="KW-0378">Hydrolase</keyword>
<dbReference type="InterPro" id="IPR012341">
    <property type="entry name" value="6hp_glycosidase-like_sf"/>
</dbReference>
<name>A0A2K4ZCU0_9FIRM</name>
<gene>
    <name evidence="1" type="ORF">AMURIS_00994</name>
</gene>
<dbReference type="GO" id="GO:0005975">
    <property type="term" value="P:carbohydrate metabolic process"/>
    <property type="evidence" value="ECO:0007669"/>
    <property type="project" value="InterPro"/>
</dbReference>
<reference evidence="1 2" key="1">
    <citation type="submission" date="2018-01" db="EMBL/GenBank/DDBJ databases">
        <authorList>
            <person name="Gaut B.S."/>
            <person name="Morton B.R."/>
            <person name="Clegg M.T."/>
            <person name="Duvall M.R."/>
        </authorList>
    </citation>
    <scope>NUCLEOTIDE SEQUENCE [LARGE SCALE GENOMIC DNA]</scope>
    <source>
        <strain evidence="1">GP69</strain>
    </source>
</reference>
<dbReference type="Proteomes" id="UP000236311">
    <property type="component" value="Unassembled WGS sequence"/>
</dbReference>
<dbReference type="EMBL" id="OFSM01000004">
    <property type="protein sequence ID" value="SOY28287.1"/>
    <property type="molecule type" value="Genomic_DNA"/>
</dbReference>
<dbReference type="RefSeq" id="WP_103238383.1">
    <property type="nucleotide sequence ID" value="NZ_JANJZD010000004.1"/>
</dbReference>
<dbReference type="SUPFAM" id="SSF48208">
    <property type="entry name" value="Six-hairpin glycosidases"/>
    <property type="match status" value="1"/>
</dbReference>
<dbReference type="PANTHER" id="PTHR11051:SF8">
    <property type="entry name" value="PROTEIN-GLUCOSYLGALACTOSYLHYDROXYLYSINE GLUCOSIDASE"/>
    <property type="match status" value="1"/>
</dbReference>
<protein>
    <submittedName>
        <fullName evidence="1">Glycosyl hydrolase family 65 central catalytic domain protein</fullName>
    </submittedName>
</protein>
<sequence length="683" mass="77967">MAVNRYELVSRHNPVLREADTASPLSVGNGNLAYTADITGMQTLYGLYEDTLPLCTMTQWGWHTKPVREERYEYLPEEVEMTAYQFQGRTVRYAVEKKKGNEEIYDWLRQNPHRLNLARIGLKKDGAEIGAERISDIRQELRLYEGILDSRFALDGECCHVVTAADGETDTLAFQVESGLWKKGLTAEIAFPYGSPLISASNWEAEDAHLTEIVNGEVKKLVLKRTLDKDVYYVTIRMEGCRWENCGRHAFHLIPLSEKMTFSVSFVKAQQEAQAGAAPGNVLENSRKYWKHFWEKGGAIDLHRSRDPRAMELERRIVLSQYLLAIQSAGKVPPQETGLTCNSWYGKFHLEMYLWHEAYLPLWNHTELLERSLVWYQEHLPQARLNAARNGYKGARWPKMVAEDALDSPSSIAVLLVWQQPHIIYMLEMAYGSGEETAFLEKYYELVEETAEFMADFAAYNEERKVYELLGPLIPAQECHDPMVTRNPSFEVEYWSLTLKMAAEWAKRLGRKIPEKWLHVAENMAPMAVGEGKYLAHEQCPDTYTAFAEDHPSMLCSYGLIDSGRTDREIMGNSLREVEKCWNYPSLWGWDFAVMCMTAVRLGEPEHAIELLLKDTEKNSYVASGNNYQRGRSDLPLYLPGNGSLLLAAALMTAGYPGSGELPGFPRNGQWEVEFEGIRPFPC</sequence>
<dbReference type="InterPro" id="IPR008928">
    <property type="entry name" value="6-hairpin_glycosidase_sf"/>
</dbReference>
<dbReference type="OrthoDB" id="127395at2"/>